<protein>
    <recommendedName>
        <fullName evidence="12">Protease HtpX homolog</fullName>
        <ecNumber evidence="12">3.4.24.-</ecNumber>
    </recommendedName>
</protein>
<name>A0A1Q5PQ70_9ACTO</name>
<gene>
    <name evidence="12" type="primary">htpX</name>
    <name evidence="14" type="ORF">BSR29_01680</name>
</gene>
<comment type="subcellular location">
    <subcellularLocation>
        <location evidence="1 12">Cell membrane</location>
        <topology evidence="1 12">Multi-pass membrane protein</topology>
    </subcellularLocation>
</comment>
<dbReference type="NCBIfam" id="NF002839">
    <property type="entry name" value="PRK03072.1"/>
    <property type="match status" value="1"/>
</dbReference>
<dbReference type="Gene3D" id="3.30.2010.10">
    <property type="entry name" value="Metalloproteases ('zincins'), catalytic domain"/>
    <property type="match status" value="1"/>
</dbReference>
<dbReference type="PANTHER" id="PTHR43221:SF1">
    <property type="entry name" value="PROTEASE HTPX"/>
    <property type="match status" value="1"/>
</dbReference>
<dbReference type="EC" id="3.4.24.-" evidence="12"/>
<evidence type="ECO:0000259" key="13">
    <source>
        <dbReference type="Pfam" id="PF01435"/>
    </source>
</evidence>
<evidence type="ECO:0000256" key="4">
    <source>
        <dbReference type="ARBA" id="ARBA00022670"/>
    </source>
</evidence>
<evidence type="ECO:0000256" key="11">
    <source>
        <dbReference type="ARBA" id="ARBA00023136"/>
    </source>
</evidence>
<evidence type="ECO:0000256" key="1">
    <source>
        <dbReference type="ARBA" id="ARBA00004651"/>
    </source>
</evidence>
<evidence type="ECO:0000256" key="8">
    <source>
        <dbReference type="ARBA" id="ARBA00022833"/>
    </source>
</evidence>
<dbReference type="GO" id="GO:0006508">
    <property type="term" value="P:proteolysis"/>
    <property type="evidence" value="ECO:0007669"/>
    <property type="project" value="UniProtKB-KW"/>
</dbReference>
<evidence type="ECO:0000256" key="9">
    <source>
        <dbReference type="ARBA" id="ARBA00022989"/>
    </source>
</evidence>
<keyword evidence="3 12" id="KW-1003">Cell membrane</keyword>
<dbReference type="OrthoDB" id="15218at2"/>
<comment type="cofactor">
    <cofactor evidence="12">
        <name>Zn(2+)</name>
        <dbReference type="ChEBI" id="CHEBI:29105"/>
    </cofactor>
    <text evidence="12">Binds 1 zinc ion per subunit.</text>
</comment>
<dbReference type="PANTHER" id="PTHR43221">
    <property type="entry name" value="PROTEASE HTPX"/>
    <property type="match status" value="1"/>
</dbReference>
<keyword evidence="8 12" id="KW-0862">Zinc</keyword>
<feature type="active site" evidence="12">
    <location>
        <position position="139"/>
    </location>
</feature>
<feature type="binding site" evidence="12">
    <location>
        <position position="142"/>
    </location>
    <ligand>
        <name>Zn(2+)</name>
        <dbReference type="ChEBI" id="CHEBI:29105"/>
        <note>catalytic</note>
    </ligand>
</feature>
<sequence>MHSHFNGLKTAMLIAVMIFLLSLIGWFISVSTGSMIWFWVMLVIGVVTTGWSYWNSDKLALRQMRAYQVSEAEAPALYRIVTELSQKAGKPMPTIWVSPQPQPNAFATGRNPEHAAVCCTEGILSLLDERELRGVLGHELMHVYNRDILTSSVSGAIAGVITSIGRMFMFSAMTGMGRGRRDQRSNPLGALLFAVAAPFAAAVIQLAVSRTREYDADEDGAKLTGDPLALASALKRLETGIPANPMPRNGNTEIVSHMMIANPFNMASLFSTHPPMEKRIRRLEEMAGY</sequence>
<feature type="binding site" evidence="12">
    <location>
        <position position="213"/>
    </location>
    <ligand>
        <name>Zn(2+)</name>
        <dbReference type="ChEBI" id="CHEBI:29105"/>
        <note>catalytic</note>
    </ligand>
</feature>
<keyword evidence="9 12" id="KW-1133">Transmembrane helix</keyword>
<evidence type="ECO:0000256" key="10">
    <source>
        <dbReference type="ARBA" id="ARBA00023049"/>
    </source>
</evidence>
<dbReference type="HAMAP" id="MF_00188">
    <property type="entry name" value="Pept_M48_protease_HtpX"/>
    <property type="match status" value="1"/>
</dbReference>
<evidence type="ECO:0000313" key="14">
    <source>
        <dbReference type="EMBL" id="OKL49687.1"/>
    </source>
</evidence>
<feature type="domain" description="Peptidase M48" evidence="13">
    <location>
        <begin position="72"/>
        <end position="286"/>
    </location>
</feature>
<evidence type="ECO:0000256" key="3">
    <source>
        <dbReference type="ARBA" id="ARBA00022475"/>
    </source>
</evidence>
<dbReference type="GO" id="GO:0005886">
    <property type="term" value="C:plasma membrane"/>
    <property type="evidence" value="ECO:0007669"/>
    <property type="project" value="UniProtKB-SubCell"/>
</dbReference>
<dbReference type="RefSeq" id="WP_073708579.1">
    <property type="nucleotide sequence ID" value="NZ_MQSV01000001.1"/>
</dbReference>
<keyword evidence="15" id="KW-1185">Reference proteome</keyword>
<keyword evidence="11 12" id="KW-0472">Membrane</keyword>
<evidence type="ECO:0000256" key="7">
    <source>
        <dbReference type="ARBA" id="ARBA00022801"/>
    </source>
</evidence>
<keyword evidence="4 12" id="KW-0645">Protease</keyword>
<dbReference type="GO" id="GO:0004222">
    <property type="term" value="F:metalloendopeptidase activity"/>
    <property type="evidence" value="ECO:0007669"/>
    <property type="project" value="UniProtKB-UniRule"/>
</dbReference>
<feature type="transmembrane region" description="Helical" evidence="12">
    <location>
        <begin position="188"/>
        <end position="208"/>
    </location>
</feature>
<dbReference type="AlphaFoldDB" id="A0A1Q5PQ70"/>
<keyword evidence="10 12" id="KW-0482">Metalloprotease</keyword>
<keyword evidence="6 12" id="KW-0479">Metal-binding</keyword>
<feature type="transmembrane region" description="Helical" evidence="12">
    <location>
        <begin position="36"/>
        <end position="54"/>
    </location>
</feature>
<organism evidence="14 15">
    <name type="scientific">Boudabousia liubingyangii</name>
    <dbReference type="NCBI Taxonomy" id="1921764"/>
    <lineage>
        <taxon>Bacteria</taxon>
        <taxon>Bacillati</taxon>
        <taxon>Actinomycetota</taxon>
        <taxon>Actinomycetes</taxon>
        <taxon>Actinomycetales</taxon>
        <taxon>Actinomycetaceae</taxon>
        <taxon>Boudabousia</taxon>
    </lineage>
</organism>
<evidence type="ECO:0000256" key="6">
    <source>
        <dbReference type="ARBA" id="ARBA00022723"/>
    </source>
</evidence>
<dbReference type="STRING" id="1921764.BSR28_00770"/>
<feature type="transmembrane region" description="Helical" evidence="12">
    <location>
        <begin position="148"/>
        <end position="168"/>
    </location>
</feature>
<comment type="similarity">
    <text evidence="2 12">Belongs to the peptidase M48B family.</text>
</comment>
<dbReference type="Proteomes" id="UP000186785">
    <property type="component" value="Unassembled WGS sequence"/>
</dbReference>
<reference evidence="14 15" key="1">
    <citation type="submission" date="2016-11" db="EMBL/GenBank/DDBJ databases">
        <title>Actinomyces gypaetusis sp. nov. isolated from the vulture Gypaetus barbatus in Qinghai Tibet Plateau China.</title>
        <authorList>
            <person name="Meng X."/>
        </authorList>
    </citation>
    <scope>NUCLEOTIDE SEQUENCE [LARGE SCALE GENOMIC DNA]</scope>
    <source>
        <strain evidence="14 15">VUL4_2</strain>
    </source>
</reference>
<keyword evidence="5 12" id="KW-0812">Transmembrane</keyword>
<dbReference type="InterPro" id="IPR050083">
    <property type="entry name" value="HtpX_protease"/>
</dbReference>
<dbReference type="Pfam" id="PF01435">
    <property type="entry name" value="Peptidase_M48"/>
    <property type="match status" value="1"/>
</dbReference>
<evidence type="ECO:0000256" key="2">
    <source>
        <dbReference type="ARBA" id="ARBA00009779"/>
    </source>
</evidence>
<evidence type="ECO:0000256" key="5">
    <source>
        <dbReference type="ARBA" id="ARBA00022692"/>
    </source>
</evidence>
<comment type="caution">
    <text evidence="14">The sequence shown here is derived from an EMBL/GenBank/DDBJ whole genome shotgun (WGS) entry which is preliminary data.</text>
</comment>
<keyword evidence="7 12" id="KW-0378">Hydrolase</keyword>
<evidence type="ECO:0000313" key="15">
    <source>
        <dbReference type="Proteomes" id="UP000186785"/>
    </source>
</evidence>
<feature type="binding site" evidence="12">
    <location>
        <position position="138"/>
    </location>
    <ligand>
        <name>Zn(2+)</name>
        <dbReference type="ChEBI" id="CHEBI:29105"/>
        <note>catalytic</note>
    </ligand>
</feature>
<accession>A0A1Q5PQ70</accession>
<dbReference type="GO" id="GO:0008270">
    <property type="term" value="F:zinc ion binding"/>
    <property type="evidence" value="ECO:0007669"/>
    <property type="project" value="UniProtKB-UniRule"/>
</dbReference>
<feature type="transmembrane region" description="Helical" evidence="12">
    <location>
        <begin position="12"/>
        <end position="30"/>
    </location>
</feature>
<dbReference type="InterPro" id="IPR001915">
    <property type="entry name" value="Peptidase_M48"/>
</dbReference>
<proteinExistence type="inferred from homology"/>
<dbReference type="EMBL" id="MQSV01000001">
    <property type="protein sequence ID" value="OKL49687.1"/>
    <property type="molecule type" value="Genomic_DNA"/>
</dbReference>
<dbReference type="InterPro" id="IPR022919">
    <property type="entry name" value="Pept_M48_protease_HtpX"/>
</dbReference>
<evidence type="ECO:0000256" key="12">
    <source>
        <dbReference type="HAMAP-Rule" id="MF_00188"/>
    </source>
</evidence>